<dbReference type="GO" id="GO:0000731">
    <property type="term" value="P:DNA synthesis involved in DNA repair"/>
    <property type="evidence" value="ECO:0007669"/>
    <property type="project" value="TreeGrafter"/>
</dbReference>
<dbReference type="SUPFAM" id="SSF52540">
    <property type="entry name" value="P-loop containing nucleoside triphosphate hydrolases"/>
    <property type="match status" value="1"/>
</dbReference>
<dbReference type="AlphaFoldDB" id="A0AAX2AJ99"/>
<evidence type="ECO:0000313" key="3">
    <source>
        <dbReference type="Proteomes" id="UP000290092"/>
    </source>
</evidence>
<keyword evidence="3" id="KW-1185">Reference proteome</keyword>
<accession>A0AAX2AJ99</accession>
<dbReference type="Proteomes" id="UP000290092">
    <property type="component" value="Unassembled WGS sequence"/>
</dbReference>
<protein>
    <recommendedName>
        <fullName evidence="1">ATPase AAA-type core domain-containing protein</fullName>
    </recommendedName>
</protein>
<evidence type="ECO:0000313" key="2">
    <source>
        <dbReference type="EMBL" id="RXK17109.1"/>
    </source>
</evidence>
<dbReference type="Pfam" id="PF13304">
    <property type="entry name" value="AAA_21"/>
    <property type="match status" value="1"/>
</dbReference>
<gene>
    <name evidence="2" type="ORF">CP985_00425</name>
</gene>
<dbReference type="EMBL" id="NXID01000001">
    <property type="protein sequence ID" value="RXK17109.1"/>
    <property type="molecule type" value="Genomic_DNA"/>
</dbReference>
<dbReference type="GO" id="GO:0005524">
    <property type="term" value="F:ATP binding"/>
    <property type="evidence" value="ECO:0007669"/>
    <property type="project" value="InterPro"/>
</dbReference>
<proteinExistence type="predicted"/>
<dbReference type="RefSeq" id="WP_114843021.1">
    <property type="nucleotide sequence ID" value="NZ_CP031219.1"/>
</dbReference>
<feature type="domain" description="ATPase AAA-type core" evidence="1">
    <location>
        <begin position="64"/>
        <end position="503"/>
    </location>
</feature>
<reference evidence="2 3" key="1">
    <citation type="submission" date="2017-09" db="EMBL/GenBank/DDBJ databases">
        <title>Genomics of the genus Arcobacter.</title>
        <authorList>
            <person name="Perez-Cataluna A."/>
            <person name="Figueras M.J."/>
            <person name="Salas-Masso N."/>
        </authorList>
    </citation>
    <scope>NUCLEOTIDE SEQUENCE [LARGE SCALE GENOMIC DNA]</scope>
    <source>
        <strain evidence="2 3">CECT 7386</strain>
    </source>
</reference>
<dbReference type="Gene3D" id="3.40.50.300">
    <property type="entry name" value="P-loop containing nucleotide triphosphate hydrolases"/>
    <property type="match status" value="1"/>
</dbReference>
<dbReference type="PANTHER" id="PTHR32182">
    <property type="entry name" value="DNA REPLICATION AND REPAIR PROTEIN RECF"/>
    <property type="match status" value="1"/>
</dbReference>
<organism evidence="2 3">
    <name type="scientific">Malaciobacter mytili LMG 24559</name>
    <dbReference type="NCBI Taxonomy" id="1032238"/>
    <lineage>
        <taxon>Bacteria</taxon>
        <taxon>Pseudomonadati</taxon>
        <taxon>Campylobacterota</taxon>
        <taxon>Epsilonproteobacteria</taxon>
        <taxon>Campylobacterales</taxon>
        <taxon>Arcobacteraceae</taxon>
        <taxon>Malaciobacter</taxon>
    </lineage>
</organism>
<sequence length="596" mass="71519">MQLIYQWIDKYRSINDNNLLNSLELNFHHKYRFKYDGKDKLEFEILEKTNYIDTYYKENQYYSMIVGKNGSGKSSIFEMLYNGINISLDMKSRKEKIRDKFIAIFLDEDKFLFYGFEINGQNEIYVSRIESINKINLDIEYREYIDNLRILSINSDFGSLENIETNYEMSRERIKISDNIKKKDITTFLLDRQQAFENNSFMNSNMYESILNYSKNDFIQSFLLNYKYFKSIENNDIELPQYVYFKFDIPPKNYYEYKFKKVINESSEKIKDFLIELSETLLDYYDSIKLSSELSIFQKIESFYIFYLIDKYLFYTSDILVFSDTLLKVDIISKIKDINFGDLDNLYFDDAIDIRFNPFGEFLILKDIILALQNTYHKVIDNSIIINRLENQKYMRNLISSVDSFKQIFTLGQIYLSYDFYPILSSGHQQLFKTFNYILEGIEKFKKDRDSYKKDVLILLDEPDIRLHYEWQRNYIKWLSIFLEQFEDFNFHIIINTHSNLMLSDIPKENVIVLDRKDNKTSVKNITSQTLAQNLFENLNNDFFLDKFIGGYIEDKIKNILEKDDAITTNEKELISNLGEKILRVSLEMKYDIESK</sequence>
<comment type="caution">
    <text evidence="2">The sequence shown here is derived from an EMBL/GenBank/DDBJ whole genome shotgun (WGS) entry which is preliminary data.</text>
</comment>
<evidence type="ECO:0000259" key="1">
    <source>
        <dbReference type="Pfam" id="PF13304"/>
    </source>
</evidence>
<name>A0AAX2AJ99_9BACT</name>
<dbReference type="GO" id="GO:0006302">
    <property type="term" value="P:double-strand break repair"/>
    <property type="evidence" value="ECO:0007669"/>
    <property type="project" value="TreeGrafter"/>
</dbReference>
<dbReference type="KEGG" id="amyt:AMYT_2676"/>
<dbReference type="PANTHER" id="PTHR32182:SF23">
    <property type="entry name" value="ATP BINDING PROTEIN"/>
    <property type="match status" value="1"/>
</dbReference>
<dbReference type="InterPro" id="IPR003959">
    <property type="entry name" value="ATPase_AAA_core"/>
</dbReference>
<dbReference type="InterPro" id="IPR027417">
    <property type="entry name" value="P-loop_NTPase"/>
</dbReference>
<dbReference type="GO" id="GO:0016887">
    <property type="term" value="F:ATP hydrolysis activity"/>
    <property type="evidence" value="ECO:0007669"/>
    <property type="project" value="InterPro"/>
</dbReference>